<feature type="region of interest" description="Disordered" evidence="1">
    <location>
        <begin position="176"/>
        <end position="209"/>
    </location>
</feature>
<evidence type="ECO:0000256" key="1">
    <source>
        <dbReference type="SAM" id="MobiDB-lite"/>
    </source>
</evidence>
<evidence type="ECO:0008006" key="4">
    <source>
        <dbReference type="Google" id="ProtNLM"/>
    </source>
</evidence>
<sequence>MRTLFSGDIHVSYSQAYVEGADGLSTSHLASCFAGQVNGLCGAAEPGGMWLITGLHTGQVPFVVEEHGGPPPVGEEWEEVVEVGFVADSSATALVGWAGATFQPLALAPGVYRVRYCAFGIDAGKAADTSRADAPAPDRYLLQFWPSAARPDQVLRQTGEVARYWHDYAQSLDPAQVRAERAESDRRRHPEAERSRQQHEALLWRGARPPGPLGEIPSARTLVLLDRALAEAVADAGAPRQRALARWAARRAFAEAGLDEIVWIAPALAALDSGQALPAPFDDVEASWQALWADEHVRYRAVSPADGQGPDRLQQAVAFPALAAATHPDPTVAVFDVLHHATAAFGSLRLAVLFDDVRRHLDTSSNW</sequence>
<dbReference type="Proteomes" id="UP001296706">
    <property type="component" value="Unassembled WGS sequence"/>
</dbReference>
<protein>
    <recommendedName>
        <fullName evidence="4">Lantibiotic biosynthesis dehydratase-like protein</fullName>
    </recommendedName>
</protein>
<dbReference type="RefSeq" id="WP_169398462.1">
    <property type="nucleotide sequence ID" value="NZ_BAAAJH010000005.1"/>
</dbReference>
<dbReference type="EMBL" id="JAAXKY010000100">
    <property type="protein sequence ID" value="NMH80407.1"/>
    <property type="molecule type" value="Genomic_DNA"/>
</dbReference>
<name>A0ABX1RK78_9PSEU</name>
<keyword evidence="3" id="KW-1185">Reference proteome</keyword>
<evidence type="ECO:0000313" key="2">
    <source>
        <dbReference type="EMBL" id="NMH80407.1"/>
    </source>
</evidence>
<organism evidence="2 3">
    <name type="scientific">Pseudonocardia xinjiangensis</name>
    <dbReference type="NCBI Taxonomy" id="75289"/>
    <lineage>
        <taxon>Bacteria</taxon>
        <taxon>Bacillati</taxon>
        <taxon>Actinomycetota</taxon>
        <taxon>Actinomycetes</taxon>
        <taxon>Pseudonocardiales</taxon>
        <taxon>Pseudonocardiaceae</taxon>
        <taxon>Pseudonocardia</taxon>
    </lineage>
</organism>
<gene>
    <name evidence="2" type="ORF">HF577_25375</name>
</gene>
<proteinExistence type="predicted"/>
<reference evidence="2 3" key="1">
    <citation type="submission" date="2020-04" db="EMBL/GenBank/DDBJ databases">
        <authorList>
            <person name="Klaysubun C."/>
            <person name="Duangmal K."/>
            <person name="Lipun K."/>
        </authorList>
    </citation>
    <scope>NUCLEOTIDE SEQUENCE [LARGE SCALE GENOMIC DNA]</scope>
    <source>
        <strain evidence="2 3">JCM 11839</strain>
    </source>
</reference>
<feature type="compositionally biased region" description="Basic and acidic residues" evidence="1">
    <location>
        <begin position="178"/>
        <end position="199"/>
    </location>
</feature>
<accession>A0ABX1RK78</accession>
<evidence type="ECO:0000313" key="3">
    <source>
        <dbReference type="Proteomes" id="UP001296706"/>
    </source>
</evidence>
<comment type="caution">
    <text evidence="2">The sequence shown here is derived from an EMBL/GenBank/DDBJ whole genome shotgun (WGS) entry which is preliminary data.</text>
</comment>